<comment type="caution">
    <text evidence="1">The sequence shown here is derived from an EMBL/GenBank/DDBJ whole genome shotgun (WGS) entry which is preliminary data.</text>
</comment>
<evidence type="ECO:0000313" key="2">
    <source>
        <dbReference type="Proteomes" id="UP000446348"/>
    </source>
</evidence>
<dbReference type="RefSeq" id="WP_160209423.1">
    <property type="nucleotide sequence ID" value="NZ_QXWZ01000009.1"/>
</dbReference>
<protein>
    <submittedName>
        <fullName evidence="1">Uncharacterized protein</fullName>
    </submittedName>
</protein>
<organism evidence="1 2">
    <name type="scientific">Anaerotruncus colihominis</name>
    <dbReference type="NCBI Taxonomy" id="169435"/>
    <lineage>
        <taxon>Bacteria</taxon>
        <taxon>Bacillati</taxon>
        <taxon>Bacillota</taxon>
        <taxon>Clostridia</taxon>
        <taxon>Eubacteriales</taxon>
        <taxon>Oscillospiraceae</taxon>
        <taxon>Anaerotruncus</taxon>
    </lineage>
</organism>
<dbReference type="OrthoDB" id="6165634at2"/>
<reference evidence="1 2" key="1">
    <citation type="submission" date="2018-08" db="EMBL/GenBank/DDBJ databases">
        <title>Murine metabolic-syndrome-specific gut microbial biobank.</title>
        <authorList>
            <person name="Liu C."/>
        </authorList>
    </citation>
    <scope>NUCLEOTIDE SEQUENCE [LARGE SCALE GENOMIC DNA]</scope>
    <source>
        <strain evidence="1 2">X69</strain>
    </source>
</reference>
<dbReference type="EMBL" id="QXWZ01000009">
    <property type="protein sequence ID" value="NBI78576.1"/>
    <property type="molecule type" value="Genomic_DNA"/>
</dbReference>
<dbReference type="Proteomes" id="UP000446348">
    <property type="component" value="Unassembled WGS sequence"/>
</dbReference>
<accession>A0A845REP1</accession>
<sequence length="130" mass="15603">MTAEDWKRAEQALNLFHPIQLKADGYDITLVLEPVSVYQNRIMVYIGGKFRGKWMAEDCEERRRFLQEHRHSLLNHKEKAKFKKLPKRMQKELQEKYPMQYSSFTPQWSSFRALKKHFCANNQSIELLKA</sequence>
<gene>
    <name evidence="1" type="ORF">D3Z39_06800</name>
</gene>
<proteinExistence type="predicted"/>
<name>A0A845REP1_9FIRM</name>
<evidence type="ECO:0000313" key="1">
    <source>
        <dbReference type="EMBL" id="NBI78576.1"/>
    </source>
</evidence>
<dbReference type="AlphaFoldDB" id="A0A845REP1"/>